<sequence>MERDIVPKPRASLFVVEHATLHFGCPGSFKYKLELSYESIWEIQLHRSSDQETDFQFWFLKLQMAAAPKIYELALRSSGLVHEDPLLNYFKETPDDQWIRSTDFFALMQHGTVICNMFAAALRLRTSKYP</sequence>
<dbReference type="InterPro" id="IPR057590">
    <property type="entry name" value="PH_RDR1/2-like"/>
</dbReference>
<feature type="domain" description="RDR1/2-like PH-like" evidence="1">
    <location>
        <begin position="30"/>
        <end position="112"/>
    </location>
</feature>
<organism evidence="2">
    <name type="scientific">Ananas comosus var. bracteatus</name>
    <name type="common">red pineapple</name>
    <dbReference type="NCBI Taxonomy" id="296719"/>
    <lineage>
        <taxon>Eukaryota</taxon>
        <taxon>Viridiplantae</taxon>
        <taxon>Streptophyta</taxon>
        <taxon>Embryophyta</taxon>
        <taxon>Tracheophyta</taxon>
        <taxon>Spermatophyta</taxon>
        <taxon>Magnoliopsida</taxon>
        <taxon>Liliopsida</taxon>
        <taxon>Poales</taxon>
        <taxon>Bromeliaceae</taxon>
        <taxon>Bromelioideae</taxon>
        <taxon>Ananas</taxon>
    </lineage>
</organism>
<evidence type="ECO:0000313" key="2">
    <source>
        <dbReference type="EMBL" id="CAD1826739.1"/>
    </source>
</evidence>
<protein>
    <recommendedName>
        <fullName evidence="1">RDR1/2-like PH-like domain-containing protein</fullName>
    </recommendedName>
</protein>
<reference evidence="2" key="1">
    <citation type="submission" date="2020-07" db="EMBL/GenBank/DDBJ databases">
        <authorList>
            <person name="Lin J."/>
        </authorList>
    </citation>
    <scope>NUCLEOTIDE SEQUENCE</scope>
</reference>
<proteinExistence type="predicted"/>
<dbReference type="EMBL" id="LR862146">
    <property type="protein sequence ID" value="CAD1826739.1"/>
    <property type="molecule type" value="Genomic_DNA"/>
</dbReference>
<evidence type="ECO:0000259" key="1">
    <source>
        <dbReference type="Pfam" id="PF24823"/>
    </source>
</evidence>
<dbReference type="Pfam" id="PF24823">
    <property type="entry name" value="PH_RDR2"/>
    <property type="match status" value="1"/>
</dbReference>
<gene>
    <name evidence="2" type="ORF">CB5_LOCUS9950</name>
</gene>
<dbReference type="AlphaFoldDB" id="A0A6V7P7F3"/>
<name>A0A6V7P7F3_ANACO</name>
<accession>A0A6V7P7F3</accession>